<evidence type="ECO:0000313" key="3">
    <source>
        <dbReference type="Proteomes" id="UP001633002"/>
    </source>
</evidence>
<comment type="caution">
    <text evidence="2">The sequence shown here is derived from an EMBL/GenBank/DDBJ whole genome shotgun (WGS) entry which is preliminary data.</text>
</comment>
<feature type="compositionally biased region" description="Polar residues" evidence="1">
    <location>
        <begin position="217"/>
        <end position="229"/>
    </location>
</feature>
<evidence type="ECO:0000313" key="2">
    <source>
        <dbReference type="EMBL" id="KAL3676604.1"/>
    </source>
</evidence>
<reference evidence="2 3" key="1">
    <citation type="submission" date="2024-09" db="EMBL/GenBank/DDBJ databases">
        <title>Chromosome-scale assembly of Riccia sorocarpa.</title>
        <authorList>
            <person name="Paukszto L."/>
        </authorList>
    </citation>
    <scope>NUCLEOTIDE SEQUENCE [LARGE SCALE GENOMIC DNA]</scope>
    <source>
        <strain evidence="2">LP-2024</strain>
        <tissue evidence="2">Aerial parts of the thallus</tissue>
    </source>
</reference>
<dbReference type="EMBL" id="JBJQOH010000008">
    <property type="protein sequence ID" value="KAL3676604.1"/>
    <property type="molecule type" value="Genomic_DNA"/>
</dbReference>
<gene>
    <name evidence="2" type="ORF">R1sor_026552</name>
</gene>
<dbReference type="Proteomes" id="UP001633002">
    <property type="component" value="Unassembled WGS sequence"/>
</dbReference>
<protein>
    <submittedName>
        <fullName evidence="2">Uncharacterized protein</fullName>
    </submittedName>
</protein>
<organism evidence="2 3">
    <name type="scientific">Riccia sorocarpa</name>
    <dbReference type="NCBI Taxonomy" id="122646"/>
    <lineage>
        <taxon>Eukaryota</taxon>
        <taxon>Viridiplantae</taxon>
        <taxon>Streptophyta</taxon>
        <taxon>Embryophyta</taxon>
        <taxon>Marchantiophyta</taxon>
        <taxon>Marchantiopsida</taxon>
        <taxon>Marchantiidae</taxon>
        <taxon>Marchantiales</taxon>
        <taxon>Ricciaceae</taxon>
        <taxon>Riccia</taxon>
    </lineage>
</organism>
<feature type="region of interest" description="Disordered" evidence="1">
    <location>
        <begin position="208"/>
        <end position="229"/>
    </location>
</feature>
<proteinExistence type="predicted"/>
<accession>A0ABD3GDS7</accession>
<feature type="compositionally biased region" description="Basic and acidic residues" evidence="1">
    <location>
        <begin position="91"/>
        <end position="108"/>
    </location>
</feature>
<name>A0ABD3GDS7_9MARC</name>
<feature type="region of interest" description="Disordered" evidence="1">
    <location>
        <begin position="74"/>
        <end position="108"/>
    </location>
</feature>
<keyword evidence="3" id="KW-1185">Reference proteome</keyword>
<evidence type="ECO:0000256" key="1">
    <source>
        <dbReference type="SAM" id="MobiDB-lite"/>
    </source>
</evidence>
<sequence length="229" mass="25896">MDEHATMGIMACERGDAHLLLHIQDAHEWSTYIQTIMREESPELKPQKLPITPPCTMKTTNELDKATKPAYVTLNRNEHEPNTNEGAADPIAKDRTQSTKEADGQKKPYDVNNIEETELNIDSKRRTYYQNVVDVIDSDVGKIQEMINAGADPATIAEDLLYACYNILTKRKIRLDMEETLRCMKKEPSSPAPPDFIPLVRPICSNEEFVDHRHDTSLPSTSSPDGDEE</sequence>
<dbReference type="AlphaFoldDB" id="A0ABD3GDS7"/>